<dbReference type="GO" id="GO:0006355">
    <property type="term" value="P:regulation of DNA-templated transcription"/>
    <property type="evidence" value="ECO:0007669"/>
    <property type="project" value="InterPro"/>
</dbReference>
<dbReference type="AlphaFoldDB" id="A0A2K9F140"/>
<dbReference type="EMBL" id="CP025408">
    <property type="protein sequence ID" value="AUH34082.1"/>
    <property type="molecule type" value="Genomic_DNA"/>
</dbReference>
<accession>A0A2K9F140</accession>
<evidence type="ECO:0000313" key="2">
    <source>
        <dbReference type="Proteomes" id="UP000233742"/>
    </source>
</evidence>
<proteinExistence type="predicted"/>
<keyword evidence="2" id="KW-1185">Reference proteome</keyword>
<dbReference type="GO" id="GO:0003677">
    <property type="term" value="F:DNA binding"/>
    <property type="evidence" value="ECO:0007669"/>
    <property type="project" value="InterPro"/>
</dbReference>
<evidence type="ECO:0000313" key="1">
    <source>
        <dbReference type="EMBL" id="AUH34082.1"/>
    </source>
</evidence>
<sequence length="107" mass="11775">MGLQRALSQTFWTFLQDRSLLADLVPLSPRTRAALQDAARGLNATESAERMGISRRSVEMLLAKGSDVFAAPTTSAAIYRACVYRALTWIEPRSPTMPLPVRKPRAG</sequence>
<dbReference type="SUPFAM" id="SSF46894">
    <property type="entry name" value="C-terminal effector domain of the bipartite response regulators"/>
    <property type="match status" value="1"/>
</dbReference>
<dbReference type="Proteomes" id="UP000233742">
    <property type="component" value="Chromosome"/>
</dbReference>
<dbReference type="InterPro" id="IPR016032">
    <property type="entry name" value="Sig_transdc_resp-reg_C-effctor"/>
</dbReference>
<dbReference type="KEGG" id="paro:CUV01_12365"/>
<reference evidence="1 2" key="1">
    <citation type="submission" date="2017-12" db="EMBL/GenBank/DDBJ databases">
        <authorList>
            <person name="Hurst M.R.H."/>
        </authorList>
    </citation>
    <scope>NUCLEOTIDE SEQUENCE [LARGE SCALE GENOMIC DNA]</scope>
    <source>
        <strain evidence="1 2">BM15</strain>
    </source>
</reference>
<organism evidence="1 2">
    <name type="scientific">Paracoccus tegillarcae</name>
    <dbReference type="NCBI Taxonomy" id="1529068"/>
    <lineage>
        <taxon>Bacteria</taxon>
        <taxon>Pseudomonadati</taxon>
        <taxon>Pseudomonadota</taxon>
        <taxon>Alphaproteobacteria</taxon>
        <taxon>Rhodobacterales</taxon>
        <taxon>Paracoccaceae</taxon>
        <taxon>Paracoccus</taxon>
    </lineage>
</organism>
<dbReference type="Gene3D" id="1.10.10.10">
    <property type="entry name" value="Winged helix-like DNA-binding domain superfamily/Winged helix DNA-binding domain"/>
    <property type="match status" value="1"/>
</dbReference>
<gene>
    <name evidence="1" type="ORF">CUV01_12365</name>
</gene>
<name>A0A2K9F140_9RHOB</name>
<dbReference type="InterPro" id="IPR036388">
    <property type="entry name" value="WH-like_DNA-bd_sf"/>
</dbReference>
<protein>
    <submittedName>
        <fullName evidence="1">Uncharacterized protein</fullName>
    </submittedName>
</protein>